<organism evidence="2 3">
    <name type="scientific">Penicillium cosmopolitanum</name>
    <dbReference type="NCBI Taxonomy" id="1131564"/>
    <lineage>
        <taxon>Eukaryota</taxon>
        <taxon>Fungi</taxon>
        <taxon>Dikarya</taxon>
        <taxon>Ascomycota</taxon>
        <taxon>Pezizomycotina</taxon>
        <taxon>Eurotiomycetes</taxon>
        <taxon>Eurotiomycetidae</taxon>
        <taxon>Eurotiales</taxon>
        <taxon>Aspergillaceae</taxon>
        <taxon>Penicillium</taxon>
    </lineage>
</organism>
<keyword evidence="3" id="KW-1185">Reference proteome</keyword>
<evidence type="ECO:0000313" key="2">
    <source>
        <dbReference type="EMBL" id="KAJ5413996.1"/>
    </source>
</evidence>
<dbReference type="InterPro" id="IPR019727">
    <property type="entry name" value="ATP_synth_F0_fsu_mt_fun"/>
</dbReference>
<dbReference type="PANTHER" id="PTHR28161:SF1">
    <property type="entry name" value="ATP SYNTHASE SUBUNIT F, MITOCHONDRIAL"/>
    <property type="match status" value="1"/>
</dbReference>
<dbReference type="GO" id="GO:0046933">
    <property type="term" value="F:proton-transporting ATP synthase activity, rotational mechanism"/>
    <property type="evidence" value="ECO:0007669"/>
    <property type="project" value="TreeGrafter"/>
</dbReference>
<reference evidence="2" key="2">
    <citation type="journal article" date="2023" name="IMA Fungus">
        <title>Comparative genomic study of the Penicillium genus elucidates a diverse pangenome and 15 lateral gene transfer events.</title>
        <authorList>
            <person name="Petersen C."/>
            <person name="Sorensen T."/>
            <person name="Nielsen M.R."/>
            <person name="Sondergaard T.E."/>
            <person name="Sorensen J.L."/>
            <person name="Fitzpatrick D.A."/>
            <person name="Frisvad J.C."/>
            <person name="Nielsen K.L."/>
        </authorList>
    </citation>
    <scope>NUCLEOTIDE SEQUENCE</scope>
    <source>
        <strain evidence="2">IBT 29677</strain>
    </source>
</reference>
<evidence type="ECO:0000313" key="3">
    <source>
        <dbReference type="Proteomes" id="UP001147747"/>
    </source>
</evidence>
<dbReference type="RefSeq" id="XP_056493842.1">
    <property type="nucleotide sequence ID" value="XM_056625260.1"/>
</dbReference>
<dbReference type="EMBL" id="JAPZBU010000003">
    <property type="protein sequence ID" value="KAJ5413996.1"/>
    <property type="molecule type" value="Genomic_DNA"/>
</dbReference>
<dbReference type="OrthoDB" id="5561579at2759"/>
<name>A0A9W9WAY2_9EURO</name>
<feature type="compositionally biased region" description="Polar residues" evidence="1">
    <location>
        <begin position="141"/>
        <end position="153"/>
    </location>
</feature>
<sequence length="186" mass="19880">MSYIARRGLSTLIPPKIASPNAIGAAQDAARMERVVNFYAGLPRGPAPQVKATGLIGRYKARYFDQNSGVPIVHAIAGILILGYSMEYYFHLHPNIVMAEQNSRDVVDQTLSGGEPSPSDVPASTTDKPTPQGDVGEIQHIATSSTTQSSTDPHYNDETRQTPVSHTESTGTDKETGKSFDGGSCC</sequence>
<dbReference type="Proteomes" id="UP001147747">
    <property type="component" value="Unassembled WGS sequence"/>
</dbReference>
<feature type="compositionally biased region" description="Polar residues" evidence="1">
    <location>
        <begin position="161"/>
        <end position="170"/>
    </location>
</feature>
<comment type="caution">
    <text evidence="2">The sequence shown here is derived from an EMBL/GenBank/DDBJ whole genome shotgun (WGS) entry which is preliminary data.</text>
</comment>
<dbReference type="PANTHER" id="PTHR28161">
    <property type="entry name" value="ATP SYNTHASE SUBUNIT F, MITOCHONDRIAL"/>
    <property type="match status" value="1"/>
</dbReference>
<evidence type="ECO:0000256" key="1">
    <source>
        <dbReference type="SAM" id="MobiDB-lite"/>
    </source>
</evidence>
<dbReference type="GeneID" id="81364240"/>
<reference evidence="2" key="1">
    <citation type="submission" date="2022-12" db="EMBL/GenBank/DDBJ databases">
        <authorList>
            <person name="Petersen C."/>
        </authorList>
    </citation>
    <scope>NUCLEOTIDE SEQUENCE</scope>
    <source>
        <strain evidence="2">IBT 29677</strain>
    </source>
</reference>
<accession>A0A9W9WAY2</accession>
<proteinExistence type="predicted"/>
<dbReference type="AlphaFoldDB" id="A0A9W9WAY2"/>
<protein>
    <submittedName>
        <fullName evidence="2">ATPase F0 complex subunit F mitochondria</fullName>
    </submittedName>
</protein>
<feature type="region of interest" description="Disordered" evidence="1">
    <location>
        <begin position="108"/>
        <end position="186"/>
    </location>
</feature>
<gene>
    <name evidence="2" type="ORF">N7509_000623</name>
</gene>
<dbReference type="Pfam" id="PF10791">
    <property type="entry name" value="F1F0-ATPsyn_F"/>
    <property type="match status" value="1"/>
</dbReference>